<keyword evidence="1" id="KW-0963">Cytoplasm</keyword>
<dbReference type="InterPro" id="IPR050204">
    <property type="entry name" value="AraC_XylS_family_regulators"/>
</dbReference>
<evidence type="ECO:0000256" key="2">
    <source>
        <dbReference type="ARBA" id="ARBA00023015"/>
    </source>
</evidence>
<proteinExistence type="predicted"/>
<keyword evidence="2" id="KW-0805">Transcription regulation</keyword>
<dbReference type="InterPro" id="IPR018062">
    <property type="entry name" value="HTH_AraC-typ_CS"/>
</dbReference>
<evidence type="ECO:0000256" key="1">
    <source>
        <dbReference type="ARBA" id="ARBA00022490"/>
    </source>
</evidence>
<evidence type="ECO:0000256" key="4">
    <source>
        <dbReference type="ARBA" id="ARBA00023159"/>
    </source>
</evidence>
<evidence type="ECO:0000256" key="5">
    <source>
        <dbReference type="ARBA" id="ARBA00023163"/>
    </source>
</evidence>
<dbReference type="GO" id="GO:0003700">
    <property type="term" value="F:DNA-binding transcription factor activity"/>
    <property type="evidence" value="ECO:0007669"/>
    <property type="project" value="InterPro"/>
</dbReference>
<dbReference type="Gene3D" id="2.60.120.280">
    <property type="entry name" value="Regulatory protein AraC"/>
    <property type="match status" value="1"/>
</dbReference>
<keyword evidence="3" id="KW-0238">DNA-binding</keyword>
<dbReference type="EMBL" id="JACHDZ010000002">
    <property type="protein sequence ID" value="MBB5343372.1"/>
    <property type="molecule type" value="Genomic_DNA"/>
</dbReference>
<dbReference type="AlphaFoldDB" id="A0A7W8J669"/>
<dbReference type="SUPFAM" id="SSF51215">
    <property type="entry name" value="Regulatory protein AraC"/>
    <property type="match status" value="1"/>
</dbReference>
<keyword evidence="5" id="KW-0804">Transcription</keyword>
<dbReference type="Gene3D" id="1.10.10.60">
    <property type="entry name" value="Homeodomain-like"/>
    <property type="match status" value="2"/>
</dbReference>
<protein>
    <submittedName>
        <fullName evidence="7">AraC-like DNA-binding protein</fullName>
    </submittedName>
</protein>
<name>A0A7W8J669_9BACT</name>
<dbReference type="InterPro" id="IPR018060">
    <property type="entry name" value="HTH_AraC"/>
</dbReference>
<dbReference type="InterPro" id="IPR037923">
    <property type="entry name" value="HTH-like"/>
</dbReference>
<dbReference type="Pfam" id="PF02311">
    <property type="entry name" value="AraC_binding"/>
    <property type="match status" value="1"/>
</dbReference>
<organism evidence="7 8">
    <name type="scientific">Tunturiibacter lichenicola</name>
    <dbReference type="NCBI Taxonomy" id="2051959"/>
    <lineage>
        <taxon>Bacteria</taxon>
        <taxon>Pseudomonadati</taxon>
        <taxon>Acidobacteriota</taxon>
        <taxon>Terriglobia</taxon>
        <taxon>Terriglobales</taxon>
        <taxon>Acidobacteriaceae</taxon>
        <taxon>Tunturiibacter</taxon>
    </lineage>
</organism>
<accession>A0A7W8J669</accession>
<dbReference type="PROSITE" id="PS00041">
    <property type="entry name" value="HTH_ARAC_FAMILY_1"/>
    <property type="match status" value="1"/>
</dbReference>
<comment type="caution">
    <text evidence="7">The sequence shown here is derived from an EMBL/GenBank/DDBJ whole genome shotgun (WGS) entry which is preliminary data.</text>
</comment>
<evidence type="ECO:0000313" key="8">
    <source>
        <dbReference type="Proteomes" id="UP000569092"/>
    </source>
</evidence>
<gene>
    <name evidence="7" type="ORF">HDF10_001347</name>
</gene>
<feature type="domain" description="HTH araC/xylS-type" evidence="6">
    <location>
        <begin position="189"/>
        <end position="286"/>
    </location>
</feature>
<evidence type="ECO:0000259" key="6">
    <source>
        <dbReference type="PROSITE" id="PS01124"/>
    </source>
</evidence>
<evidence type="ECO:0000313" key="7">
    <source>
        <dbReference type="EMBL" id="MBB5343372.1"/>
    </source>
</evidence>
<dbReference type="Proteomes" id="UP000569092">
    <property type="component" value="Unassembled WGS sequence"/>
</dbReference>
<dbReference type="InterPro" id="IPR003313">
    <property type="entry name" value="AraC-bd"/>
</dbReference>
<dbReference type="Pfam" id="PF12833">
    <property type="entry name" value="HTH_18"/>
    <property type="match status" value="1"/>
</dbReference>
<dbReference type="GO" id="GO:0043565">
    <property type="term" value="F:sequence-specific DNA binding"/>
    <property type="evidence" value="ECO:0007669"/>
    <property type="project" value="InterPro"/>
</dbReference>
<dbReference type="PANTHER" id="PTHR46796:SF13">
    <property type="entry name" value="HTH-TYPE TRANSCRIPTIONAL ACTIVATOR RHAS"/>
    <property type="match status" value="1"/>
</dbReference>
<keyword evidence="4" id="KW-0010">Activator</keyword>
<dbReference type="InterPro" id="IPR009057">
    <property type="entry name" value="Homeodomain-like_sf"/>
</dbReference>
<evidence type="ECO:0000256" key="3">
    <source>
        <dbReference type="ARBA" id="ARBA00023125"/>
    </source>
</evidence>
<dbReference type="PANTHER" id="PTHR46796">
    <property type="entry name" value="HTH-TYPE TRANSCRIPTIONAL ACTIVATOR RHAS-RELATED"/>
    <property type="match status" value="1"/>
</dbReference>
<sequence length="296" mass="33535">MNLSQQHYFSVSRKDRAWGLYLTGTGRIIVRPRQPYPPPGHPAGYDFDWKRGRILDEFILLFITAGSGSFESARDGKVQVEAGNLLLVNPGEWHRYRPDISAGWTEYWATFDGEMARLWRKEGLLPATSMLRGCAESVVHLFVDLLAAADHDARSTPFLAGLCHAIVAQAASFKPSHPEFVEDETQRLRDAADFLRRHFGSVNSSSLALSCGMACSTFRRKFRSYFGVSPQRYAREQQVARAKRMLIETSMPIKAIAAELNFSSEFYFMRTFKQIAGLTPGGWRRQSFQAPRNQDN</sequence>
<dbReference type="SMART" id="SM00342">
    <property type="entry name" value="HTH_ARAC"/>
    <property type="match status" value="1"/>
</dbReference>
<dbReference type="PROSITE" id="PS01124">
    <property type="entry name" value="HTH_ARAC_FAMILY_2"/>
    <property type="match status" value="1"/>
</dbReference>
<dbReference type="SUPFAM" id="SSF46689">
    <property type="entry name" value="Homeodomain-like"/>
    <property type="match status" value="2"/>
</dbReference>
<reference evidence="7 8" key="1">
    <citation type="submission" date="2020-08" db="EMBL/GenBank/DDBJ databases">
        <title>Genomic Encyclopedia of Type Strains, Phase IV (KMG-V): Genome sequencing to study the core and pangenomes of soil and plant-associated prokaryotes.</title>
        <authorList>
            <person name="Whitman W."/>
        </authorList>
    </citation>
    <scope>NUCLEOTIDE SEQUENCE [LARGE SCALE GENOMIC DNA]</scope>
    <source>
        <strain evidence="7 8">M8US30</strain>
    </source>
</reference>